<evidence type="ECO:0000313" key="1">
    <source>
        <dbReference type="EMBL" id="KXX80906.1"/>
    </source>
</evidence>
<dbReference type="Proteomes" id="UP000078237">
    <property type="component" value="Unassembled WGS sequence"/>
</dbReference>
<evidence type="ECO:0000313" key="2">
    <source>
        <dbReference type="Proteomes" id="UP000078237"/>
    </source>
</evidence>
<dbReference type="AlphaFoldDB" id="A0A175WAY1"/>
<sequence>YYTLRTTNTLPHDTALSITHIPSRHLTYALFLGFSDRQTDAILKRLEYSPHAALDPFTLINAFIQLEKVVRFEQVEKHADEMANLIRNFQLQGTSKGEEGRARGHDDDPRNLVGLAGEMGLLQNGLVS</sequence>
<accession>A0A175WAY1</accession>
<dbReference type="EMBL" id="LCTW02000047">
    <property type="protein sequence ID" value="KXX80906.1"/>
    <property type="molecule type" value="Genomic_DNA"/>
</dbReference>
<keyword evidence="2" id="KW-1185">Reference proteome</keyword>
<comment type="caution">
    <text evidence="1">The sequence shown here is derived from an EMBL/GenBank/DDBJ whole genome shotgun (WGS) entry which is preliminary data.</text>
</comment>
<reference evidence="1 2" key="1">
    <citation type="journal article" date="2016" name="Genome Announc.">
        <title>Genome Sequence of Madurella mycetomatis mm55, Isolated from a Human Mycetoma Case in Sudan.</title>
        <authorList>
            <person name="Smit S."/>
            <person name="Derks M.F."/>
            <person name="Bervoets S."/>
            <person name="Fahal A."/>
            <person name="van Leeuwen W."/>
            <person name="van Belkum A."/>
            <person name="van de Sande W.W."/>
        </authorList>
    </citation>
    <scope>NUCLEOTIDE SEQUENCE [LARGE SCALE GENOMIC DNA]</scope>
    <source>
        <strain evidence="2">mm55</strain>
    </source>
</reference>
<protein>
    <submittedName>
        <fullName evidence="1">Uncharacterized protein</fullName>
    </submittedName>
</protein>
<dbReference type="VEuPathDB" id="FungiDB:MMYC01_203526"/>
<feature type="non-terminal residue" evidence="1">
    <location>
        <position position="1"/>
    </location>
</feature>
<name>A0A175WAY1_9PEZI</name>
<proteinExistence type="predicted"/>
<organism evidence="1 2">
    <name type="scientific">Madurella mycetomatis</name>
    <dbReference type="NCBI Taxonomy" id="100816"/>
    <lineage>
        <taxon>Eukaryota</taxon>
        <taxon>Fungi</taxon>
        <taxon>Dikarya</taxon>
        <taxon>Ascomycota</taxon>
        <taxon>Pezizomycotina</taxon>
        <taxon>Sordariomycetes</taxon>
        <taxon>Sordariomycetidae</taxon>
        <taxon>Sordariales</taxon>
        <taxon>Sordariales incertae sedis</taxon>
        <taxon>Madurella</taxon>
    </lineage>
</organism>
<gene>
    <name evidence="1" type="ORF">MMYC01_203526</name>
</gene>
<dbReference type="OrthoDB" id="3561681at2759"/>